<dbReference type="EMBL" id="JAYWVC010000021">
    <property type="protein sequence ID" value="MED7822259.1"/>
    <property type="molecule type" value="Genomic_DNA"/>
</dbReference>
<feature type="region of interest" description="Disordered" evidence="1">
    <location>
        <begin position="65"/>
        <end position="106"/>
    </location>
</feature>
<protein>
    <submittedName>
        <fullName evidence="3">Uncharacterized protein</fullName>
    </submittedName>
</protein>
<feature type="compositionally biased region" description="Basic and acidic residues" evidence="1">
    <location>
        <begin position="76"/>
        <end position="106"/>
    </location>
</feature>
<comment type="caution">
    <text evidence="3">The sequence shown here is derived from an EMBL/GenBank/DDBJ whole genome shotgun (WGS) entry which is preliminary data.</text>
</comment>
<evidence type="ECO:0000256" key="1">
    <source>
        <dbReference type="SAM" id="MobiDB-lite"/>
    </source>
</evidence>
<sequence>MRTRTIAVTAAAVGAAALVTTGITYASTVESTKATPSVKRVAPAVHKAAPSLQQAIAPLEAVPAAAPQGNDNSHGTNDDDRGNRDDRGDDDRGNRDDRGDDDRGDRGYVHKRIGRIFFNERSFPAVSDGCVPAASGLGSSSFSIQNDSDKIVEVYSGFSCDNGSPVATVGPYGATSGVVPSSDHGDSSFGDGAFGNGSGGVFFNNAVAGSFRVIDRHDYGW</sequence>
<organism evidence="3 4">
    <name type="scientific">Streptomyces chiangmaiensis</name>
    <dbReference type="NCBI Taxonomy" id="766497"/>
    <lineage>
        <taxon>Bacteria</taxon>
        <taxon>Bacillati</taxon>
        <taxon>Actinomycetota</taxon>
        <taxon>Actinomycetes</taxon>
        <taxon>Kitasatosporales</taxon>
        <taxon>Streptomycetaceae</taxon>
        <taxon>Streptomyces</taxon>
    </lineage>
</organism>
<gene>
    <name evidence="3" type="ORF">VXC91_09770</name>
</gene>
<keyword evidence="4" id="KW-1185">Reference proteome</keyword>
<name>A0ABU7FEB4_9ACTN</name>
<evidence type="ECO:0000313" key="3">
    <source>
        <dbReference type="EMBL" id="MED7822259.1"/>
    </source>
</evidence>
<feature type="chain" id="PRO_5046866729" evidence="2">
    <location>
        <begin position="27"/>
        <end position="221"/>
    </location>
</feature>
<accession>A0ABU7FEB4</accession>
<dbReference type="RefSeq" id="WP_329506651.1">
    <property type="nucleotide sequence ID" value="NZ_BAAAYZ010000186.1"/>
</dbReference>
<proteinExistence type="predicted"/>
<feature type="signal peptide" evidence="2">
    <location>
        <begin position="1"/>
        <end position="26"/>
    </location>
</feature>
<evidence type="ECO:0000313" key="4">
    <source>
        <dbReference type="Proteomes" id="UP001333996"/>
    </source>
</evidence>
<evidence type="ECO:0000256" key="2">
    <source>
        <dbReference type="SAM" id="SignalP"/>
    </source>
</evidence>
<keyword evidence="2" id="KW-0732">Signal</keyword>
<dbReference type="Proteomes" id="UP001333996">
    <property type="component" value="Unassembled WGS sequence"/>
</dbReference>
<reference evidence="3" key="1">
    <citation type="submission" date="2024-01" db="EMBL/GenBank/DDBJ databases">
        <title>First draft genome sequence data of TA4-1, the type strain of Gram-positive actinobacterium Streptomyces chiangmaiensis.</title>
        <authorList>
            <person name="Yasawong M."/>
            <person name="Nantapong N."/>
        </authorList>
    </citation>
    <scope>NUCLEOTIDE SEQUENCE</scope>
    <source>
        <strain evidence="3">TA4-1</strain>
    </source>
</reference>